<evidence type="ECO:0000256" key="13">
    <source>
        <dbReference type="PIRSR" id="PIRSR608901-1"/>
    </source>
</evidence>
<keyword evidence="13" id="KW-0106">Calcium</keyword>
<evidence type="ECO:0000256" key="3">
    <source>
        <dbReference type="ARBA" id="ARBA00004991"/>
    </source>
</evidence>
<comment type="cofactor">
    <cofactor evidence="14">
        <name>Zn(2+)</name>
        <dbReference type="ChEBI" id="CHEBI:29105"/>
    </cofactor>
</comment>
<feature type="transmembrane region" description="Helical" evidence="15">
    <location>
        <begin position="120"/>
        <end position="137"/>
    </location>
</feature>
<feature type="binding site" evidence="13">
    <location>
        <position position="18"/>
    </location>
    <ligand>
        <name>Ca(2+)</name>
        <dbReference type="ChEBI" id="CHEBI:29108"/>
    </ligand>
</feature>
<evidence type="ECO:0000256" key="14">
    <source>
        <dbReference type="PIRSR" id="PIRSR608901-2"/>
    </source>
</evidence>
<protein>
    <recommendedName>
        <fullName evidence="15">Alkaline ceramidase</fullName>
        <ecNumber evidence="15">3.5.1.-</ecNumber>
    </recommendedName>
</protein>
<evidence type="ECO:0000256" key="12">
    <source>
        <dbReference type="ARBA" id="ARBA00049511"/>
    </source>
</evidence>
<comment type="subcellular location">
    <subcellularLocation>
        <location evidence="1">Membrane</location>
        <topology evidence="1">Multi-pass membrane protein</topology>
    </subcellularLocation>
</comment>
<sequence length="264" mass="30935">MPSIFSYQSSEVDWCEDNFQHSELVAEFYNTFSNVSFFFFGPLLLVLMHPYAKQRSRNIQGVCVLFMFIGLFSMYFHMTLSFLGQLLDELSILWLLAYNYGLWMPRCYFPAFLKGNRSHFYRLVVITTVISSFMSLLKPVANAYALNSIALHILYVLHQEYKKTSNKELRHLIEVSVILWAIAMTSWISDRALCGFWQRIHFSYLHSIWHLLISATFPYGMAIMLLVDAQYEMPEKSLKLRYWPCDTWPVGVPYVELPDNGKCC</sequence>
<name>A0A1S3FQJ9_DIPOR</name>
<dbReference type="RefSeq" id="XP_012878122.1">
    <property type="nucleotide sequence ID" value="XM_013022668.1"/>
</dbReference>
<evidence type="ECO:0000256" key="15">
    <source>
        <dbReference type="RuleBase" id="RU364079"/>
    </source>
</evidence>
<feature type="binding site" evidence="14">
    <location>
        <position position="206"/>
    </location>
    <ligand>
        <name>Zn(2+)</name>
        <dbReference type="ChEBI" id="CHEBI:29105"/>
        <note>catalytic</note>
    </ligand>
</feature>
<feature type="transmembrane region" description="Helical" evidence="15">
    <location>
        <begin position="28"/>
        <end position="47"/>
    </location>
</feature>
<feature type="binding site" evidence="13">
    <location>
        <position position="13"/>
    </location>
    <ligand>
        <name>Ca(2+)</name>
        <dbReference type="ChEBI" id="CHEBI:29108"/>
    </ligand>
</feature>
<evidence type="ECO:0000256" key="4">
    <source>
        <dbReference type="ARBA" id="ARBA00009780"/>
    </source>
</evidence>
<evidence type="ECO:0000313" key="16">
    <source>
        <dbReference type="Proteomes" id="UP000081671"/>
    </source>
</evidence>
<evidence type="ECO:0000256" key="2">
    <source>
        <dbReference type="ARBA" id="ARBA00004760"/>
    </source>
</evidence>
<comment type="pathway">
    <text evidence="3">Sphingolipid metabolism.</text>
</comment>
<keyword evidence="9 15" id="KW-0472">Membrane</keyword>
<dbReference type="PANTHER" id="PTHR46139">
    <property type="entry name" value="ALKALINE CERAMIDASE"/>
    <property type="match status" value="1"/>
</dbReference>
<keyword evidence="8 15" id="KW-1133">Transmembrane helix</keyword>
<dbReference type="FunCoup" id="A0A1S3FQJ9">
    <property type="interactions" value="452"/>
</dbReference>
<feature type="transmembrane region" description="Helical" evidence="15">
    <location>
        <begin position="208"/>
        <end position="227"/>
    </location>
</feature>
<keyword evidence="5 15" id="KW-0812">Transmembrane</keyword>
<proteinExistence type="inferred from homology"/>
<dbReference type="GO" id="GO:0046512">
    <property type="term" value="P:sphingosine biosynthetic process"/>
    <property type="evidence" value="ECO:0007669"/>
    <property type="project" value="TreeGrafter"/>
</dbReference>
<comment type="catalytic activity">
    <reaction evidence="10">
        <text>N-(9Z-octadecenoyl)-sphing-4-enine + H2O = sphing-4-enine + (9Z)-octadecenoate</text>
        <dbReference type="Rhea" id="RHEA:41299"/>
        <dbReference type="ChEBI" id="CHEBI:15377"/>
        <dbReference type="ChEBI" id="CHEBI:30823"/>
        <dbReference type="ChEBI" id="CHEBI:57756"/>
        <dbReference type="ChEBI" id="CHEBI:77996"/>
    </reaction>
    <physiologicalReaction direction="left-to-right" evidence="10">
        <dbReference type="Rhea" id="RHEA:41300"/>
    </physiologicalReaction>
</comment>
<keyword evidence="14" id="KW-0862">Zinc</keyword>
<dbReference type="OrthoDB" id="187171at2759"/>
<feature type="binding site" evidence="13">
    <location>
        <position position="14"/>
    </location>
    <ligand>
        <name>Ca(2+)</name>
        <dbReference type="ChEBI" id="CHEBI:29108"/>
    </ligand>
</feature>
<dbReference type="GO" id="GO:0016020">
    <property type="term" value="C:membrane"/>
    <property type="evidence" value="ECO:0007669"/>
    <property type="project" value="UniProtKB-SubCell"/>
</dbReference>
<dbReference type="EC" id="3.5.1.-" evidence="15"/>
<dbReference type="KEGG" id="dord:105990305"/>
<dbReference type="Proteomes" id="UP000081671">
    <property type="component" value="Unplaced"/>
</dbReference>
<keyword evidence="16" id="KW-1185">Reference proteome</keyword>
<keyword evidence="13" id="KW-0479">Metal-binding</keyword>
<organism evidence="16 17">
    <name type="scientific">Dipodomys ordii</name>
    <name type="common">Ord's kangaroo rat</name>
    <dbReference type="NCBI Taxonomy" id="10020"/>
    <lineage>
        <taxon>Eukaryota</taxon>
        <taxon>Metazoa</taxon>
        <taxon>Chordata</taxon>
        <taxon>Craniata</taxon>
        <taxon>Vertebrata</taxon>
        <taxon>Euteleostomi</taxon>
        <taxon>Mammalia</taxon>
        <taxon>Eutheria</taxon>
        <taxon>Euarchontoglires</taxon>
        <taxon>Glires</taxon>
        <taxon>Rodentia</taxon>
        <taxon>Castorimorpha</taxon>
        <taxon>Heteromyidae</taxon>
        <taxon>Dipodomyinae</taxon>
        <taxon>Dipodomys</taxon>
    </lineage>
</organism>
<dbReference type="GO" id="GO:0005783">
    <property type="term" value="C:endoplasmic reticulum"/>
    <property type="evidence" value="ECO:0007669"/>
    <property type="project" value="TreeGrafter"/>
</dbReference>
<dbReference type="GO" id="GO:0046514">
    <property type="term" value="P:ceramide catabolic process"/>
    <property type="evidence" value="ECO:0007669"/>
    <property type="project" value="TreeGrafter"/>
</dbReference>
<evidence type="ECO:0000256" key="5">
    <source>
        <dbReference type="ARBA" id="ARBA00022692"/>
    </source>
</evidence>
<reference evidence="17" key="1">
    <citation type="submission" date="2025-08" db="UniProtKB">
        <authorList>
            <consortium name="RefSeq"/>
        </authorList>
    </citation>
    <scope>IDENTIFICATION</scope>
    <source>
        <tissue evidence="17">Kidney</tissue>
    </source>
</reference>
<evidence type="ECO:0000256" key="7">
    <source>
        <dbReference type="ARBA" id="ARBA00022919"/>
    </source>
</evidence>
<dbReference type="GO" id="GO:0017040">
    <property type="term" value="F:N-acylsphingosine amidohydrolase activity"/>
    <property type="evidence" value="ECO:0007669"/>
    <property type="project" value="UniProtKB-EC"/>
</dbReference>
<gene>
    <name evidence="17" type="primary">Acer1</name>
</gene>
<feature type="transmembrane region" description="Helical" evidence="15">
    <location>
        <begin position="59"/>
        <end position="78"/>
    </location>
</feature>
<evidence type="ECO:0000256" key="11">
    <source>
        <dbReference type="ARBA" id="ARBA00048323"/>
    </source>
</evidence>
<feature type="binding site" evidence="14">
    <location>
        <position position="210"/>
    </location>
    <ligand>
        <name>Zn(2+)</name>
        <dbReference type="ChEBI" id="CHEBI:29105"/>
        <note>catalytic</note>
    </ligand>
</feature>
<evidence type="ECO:0000313" key="17">
    <source>
        <dbReference type="RefSeq" id="XP_012878122.1"/>
    </source>
</evidence>
<comment type="similarity">
    <text evidence="4 15">Belongs to the alkaline ceramidase family.</text>
</comment>
<evidence type="ECO:0000256" key="8">
    <source>
        <dbReference type="ARBA" id="ARBA00022989"/>
    </source>
</evidence>
<comment type="catalytic activity">
    <reaction evidence="11">
        <text>an N-acylsphing-4-enine + H2O = sphing-4-enine + a fatty acid</text>
        <dbReference type="Rhea" id="RHEA:20856"/>
        <dbReference type="ChEBI" id="CHEBI:15377"/>
        <dbReference type="ChEBI" id="CHEBI:28868"/>
        <dbReference type="ChEBI" id="CHEBI:52639"/>
        <dbReference type="ChEBI" id="CHEBI:57756"/>
        <dbReference type="EC" id="3.5.1.23"/>
    </reaction>
    <physiologicalReaction direction="left-to-right" evidence="11">
        <dbReference type="Rhea" id="RHEA:20857"/>
    </physiologicalReaction>
</comment>
<dbReference type="GO" id="GO:0046872">
    <property type="term" value="F:metal ion binding"/>
    <property type="evidence" value="ECO:0007669"/>
    <property type="project" value="UniProtKB-KW"/>
</dbReference>
<feature type="binding site" evidence="14">
    <location>
        <position position="77"/>
    </location>
    <ligand>
        <name>Zn(2+)</name>
        <dbReference type="ChEBI" id="CHEBI:29105"/>
        <note>catalytic</note>
    </ligand>
</feature>
<evidence type="ECO:0000256" key="9">
    <source>
        <dbReference type="ARBA" id="ARBA00023136"/>
    </source>
</evidence>
<dbReference type="InParanoid" id="A0A1S3FQJ9"/>
<dbReference type="PANTHER" id="PTHR46139:SF2">
    <property type="entry name" value="ALKALINE CERAMIDASE 1"/>
    <property type="match status" value="1"/>
</dbReference>
<dbReference type="InterPro" id="IPR008901">
    <property type="entry name" value="ACER"/>
</dbReference>
<feature type="binding site" evidence="13">
    <location>
        <position position="27"/>
    </location>
    <ligand>
        <name>Ca(2+)</name>
        <dbReference type="ChEBI" id="CHEBI:29108"/>
    </ligand>
</feature>
<dbReference type="Pfam" id="PF05875">
    <property type="entry name" value="Ceramidase"/>
    <property type="match status" value="1"/>
</dbReference>
<evidence type="ECO:0000256" key="10">
    <source>
        <dbReference type="ARBA" id="ARBA00047401"/>
    </source>
</evidence>
<dbReference type="UniPathway" id="UPA00222"/>
<dbReference type="CTD" id="125981"/>
<keyword evidence="7" id="KW-0746">Sphingolipid metabolism</keyword>
<feature type="transmembrane region" description="Helical" evidence="15">
    <location>
        <begin position="143"/>
        <end position="159"/>
    </location>
</feature>
<evidence type="ECO:0000256" key="1">
    <source>
        <dbReference type="ARBA" id="ARBA00004141"/>
    </source>
</evidence>
<feature type="binding site" evidence="13">
    <location>
        <position position="16"/>
    </location>
    <ligand>
        <name>Ca(2+)</name>
        <dbReference type="ChEBI" id="CHEBI:29108"/>
    </ligand>
</feature>
<keyword evidence="6 15" id="KW-0378">Hydrolase</keyword>
<dbReference type="GeneID" id="105990305"/>
<evidence type="ECO:0000256" key="6">
    <source>
        <dbReference type="ARBA" id="ARBA00022801"/>
    </source>
</evidence>
<keyword evidence="15" id="KW-0443">Lipid metabolism</keyword>
<dbReference type="STRING" id="10020.ENSDORP00000012801"/>
<feature type="transmembrane region" description="Helical" evidence="15">
    <location>
        <begin position="171"/>
        <end position="188"/>
    </location>
</feature>
<comment type="pathway">
    <text evidence="2">Lipid metabolism; sphingolipid metabolism.</text>
</comment>
<comment type="catalytic activity">
    <reaction evidence="12">
        <text>an N-acylsphinganine + H2O = sphinganine + a fatty acid</text>
        <dbReference type="Rhea" id="RHEA:33551"/>
        <dbReference type="ChEBI" id="CHEBI:15377"/>
        <dbReference type="ChEBI" id="CHEBI:28868"/>
        <dbReference type="ChEBI" id="CHEBI:31488"/>
        <dbReference type="ChEBI" id="CHEBI:57817"/>
    </reaction>
    <physiologicalReaction direction="left-to-right" evidence="12">
        <dbReference type="Rhea" id="RHEA:33552"/>
    </physiologicalReaction>
</comment>
<dbReference type="AlphaFoldDB" id="A0A1S3FQJ9"/>
<feature type="transmembrane region" description="Helical" evidence="15">
    <location>
        <begin position="90"/>
        <end position="108"/>
    </location>
</feature>
<accession>A0A1S3FQJ9</accession>
<comment type="function">
    <text evidence="15">Hydrolyzes the sphingolipid ceramide into sphingosine and free fatty acid.</text>
</comment>